<organism evidence="4 7">
    <name type="scientific">Synchytrium endobioticum</name>
    <dbReference type="NCBI Taxonomy" id="286115"/>
    <lineage>
        <taxon>Eukaryota</taxon>
        <taxon>Fungi</taxon>
        <taxon>Fungi incertae sedis</taxon>
        <taxon>Chytridiomycota</taxon>
        <taxon>Chytridiomycota incertae sedis</taxon>
        <taxon>Chytridiomycetes</taxon>
        <taxon>Synchytriales</taxon>
        <taxon>Synchytriaceae</taxon>
        <taxon>Synchytrium</taxon>
    </lineage>
</organism>
<sequence length="506" mass="55940">MPAEDRDRSRERRPSHSPDRNREERRPRRRFDDGPSDDHASKRRRGWDELDDDRSNSNTRDDTPVAAAAASAAVSLDSRLEHAARIAQENALRIAQDIARRNGAPGSPGASSASLAPGSVTSAATIKETTLSADGDYKTVYHHEIKGPGGSEFIVDIEINDIKNRYMLTKGETQKRIKTETEAEVITRGKYYPDKALATERDPPLYLHIVALTQESLDKAVKRVHDMIEDTKHAVAGISDYGRRPMGPSGGRGDAGGSDRPPRQFLEAKVFVGIDDPVFNARPKIVGQGGQFVKHIENETRTRVQLKGRGSGYIDSITGQEAPEDLHIYISGQDADDIERAKKLADDLIQTVRADHERMKMRRVQESGPMGDRRDGGYGSRPPGQDRGRDSYGGRNDYRDNRNRGPPPSNYPLPQMSGYPGYPDPNAGAAAAAPPGGQDAQWQAYYQQYGYDANAWYQQQQQWANYQWTPEQIAQWQQQYGQAATDAPPAAAAPTEQHPAPPPPGQ</sequence>
<feature type="compositionally biased region" description="Low complexity" evidence="2">
    <location>
        <begin position="418"/>
        <end position="437"/>
    </location>
</feature>
<dbReference type="Pfam" id="PF23469">
    <property type="entry name" value="KH_12"/>
    <property type="match status" value="1"/>
</dbReference>
<dbReference type="AlphaFoldDB" id="A0A507DEM1"/>
<gene>
    <name evidence="4" type="ORF">SeLEV6574_g01123</name>
    <name evidence="5" type="ORF">SeMB42_g02208</name>
</gene>
<feature type="region of interest" description="Disordered" evidence="2">
    <location>
        <begin position="356"/>
        <end position="437"/>
    </location>
</feature>
<dbReference type="InterPro" id="IPR004087">
    <property type="entry name" value="KH_dom"/>
</dbReference>
<keyword evidence="1" id="KW-0694">RNA-binding</keyword>
<dbReference type="SUPFAM" id="SSF54791">
    <property type="entry name" value="Eukaryotic type KH-domain (KH-domain type I)"/>
    <property type="match status" value="2"/>
</dbReference>
<dbReference type="EMBL" id="QEAM01000023">
    <property type="protein sequence ID" value="TPX50043.1"/>
    <property type="molecule type" value="Genomic_DNA"/>
</dbReference>
<dbReference type="InterPro" id="IPR036612">
    <property type="entry name" value="KH_dom_type_1_sf"/>
</dbReference>
<evidence type="ECO:0000256" key="1">
    <source>
        <dbReference type="PROSITE-ProRule" id="PRU00117"/>
    </source>
</evidence>
<name>A0A507DEM1_9FUNG</name>
<dbReference type="PANTHER" id="PTHR15744:SF0">
    <property type="entry name" value="KH HOMOLOGY DOMAIN-CONTAINING PROTEIN 4"/>
    <property type="match status" value="1"/>
</dbReference>
<dbReference type="GO" id="GO:0005634">
    <property type="term" value="C:nucleus"/>
    <property type="evidence" value="ECO:0007669"/>
    <property type="project" value="InterPro"/>
</dbReference>
<reference evidence="6 7" key="1">
    <citation type="journal article" date="2019" name="Sci. Rep.">
        <title>Comparative genomics of chytrid fungi reveal insights into the obligate biotrophic and pathogenic lifestyle of Synchytrium endobioticum.</title>
        <authorList>
            <person name="van de Vossenberg B.T.L.H."/>
            <person name="Warris S."/>
            <person name="Nguyen H.D.T."/>
            <person name="van Gent-Pelzer M.P.E."/>
            <person name="Joly D.L."/>
            <person name="van de Geest H.C."/>
            <person name="Bonants P.J.M."/>
            <person name="Smith D.S."/>
            <person name="Levesque C.A."/>
            <person name="van der Lee T.A.J."/>
        </authorList>
    </citation>
    <scope>NUCLEOTIDE SEQUENCE [LARGE SCALE GENOMIC DNA]</scope>
    <source>
        <strain evidence="4 7">LEV6574</strain>
        <strain evidence="5 6">MB42</strain>
    </source>
</reference>
<dbReference type="CDD" id="cd22386">
    <property type="entry name" value="KH-I_KHDC4_rpt2"/>
    <property type="match status" value="1"/>
</dbReference>
<feature type="compositionally biased region" description="Low complexity" evidence="2">
    <location>
        <begin position="477"/>
        <end position="498"/>
    </location>
</feature>
<evidence type="ECO:0000313" key="5">
    <source>
        <dbReference type="EMBL" id="TPX50588.1"/>
    </source>
</evidence>
<dbReference type="InterPro" id="IPR031121">
    <property type="entry name" value="RIK/BLOM7"/>
</dbReference>
<dbReference type="Proteomes" id="UP000320475">
    <property type="component" value="Unassembled WGS sequence"/>
</dbReference>
<proteinExistence type="predicted"/>
<protein>
    <recommendedName>
        <fullName evidence="3">K Homology domain-containing protein</fullName>
    </recommendedName>
</protein>
<evidence type="ECO:0000256" key="2">
    <source>
        <dbReference type="SAM" id="MobiDB-lite"/>
    </source>
</evidence>
<comment type="caution">
    <text evidence="4">The sequence shown here is derived from an EMBL/GenBank/DDBJ whole genome shotgun (WGS) entry which is preliminary data.</text>
</comment>
<feature type="region of interest" description="Disordered" evidence="2">
    <location>
        <begin position="1"/>
        <end position="66"/>
    </location>
</feature>
<dbReference type="Gene3D" id="3.30.1370.10">
    <property type="entry name" value="K Homology domain, type 1"/>
    <property type="match status" value="2"/>
</dbReference>
<dbReference type="InterPro" id="IPR047890">
    <property type="entry name" value="KHDC4_KH-I_first"/>
</dbReference>
<evidence type="ECO:0000259" key="3">
    <source>
        <dbReference type="SMART" id="SM00322"/>
    </source>
</evidence>
<feature type="compositionally biased region" description="Basic and acidic residues" evidence="2">
    <location>
        <begin position="53"/>
        <end position="63"/>
    </location>
</feature>
<accession>A0A507DEM1</accession>
<feature type="compositionally biased region" description="Basic and acidic residues" evidence="2">
    <location>
        <begin position="384"/>
        <end position="403"/>
    </location>
</feature>
<feature type="region of interest" description="Disordered" evidence="2">
    <location>
        <begin position="477"/>
        <end position="506"/>
    </location>
</feature>
<dbReference type="InterPro" id="IPR055256">
    <property type="entry name" value="KH_1_KHDC4/BBP-like"/>
</dbReference>
<feature type="domain" description="K Homology" evidence="3">
    <location>
        <begin position="266"/>
        <end position="350"/>
    </location>
</feature>
<dbReference type="FunFam" id="3.30.1370.10:FF:000037">
    <property type="entry name" value="KH domain protein"/>
    <property type="match status" value="1"/>
</dbReference>
<keyword evidence="6" id="KW-1185">Reference proteome</keyword>
<evidence type="ECO:0000313" key="6">
    <source>
        <dbReference type="Proteomes" id="UP000317494"/>
    </source>
</evidence>
<evidence type="ECO:0000313" key="7">
    <source>
        <dbReference type="Proteomes" id="UP000320475"/>
    </source>
</evidence>
<dbReference type="GO" id="GO:0003723">
    <property type="term" value="F:RNA binding"/>
    <property type="evidence" value="ECO:0007669"/>
    <property type="project" value="UniProtKB-UniRule"/>
</dbReference>
<dbReference type="SMART" id="SM00322">
    <property type="entry name" value="KH"/>
    <property type="match status" value="1"/>
</dbReference>
<dbReference type="InterPro" id="IPR047889">
    <property type="entry name" value="KHDC4_KH-I_second"/>
</dbReference>
<dbReference type="EMBL" id="QEAN01000065">
    <property type="protein sequence ID" value="TPX50588.1"/>
    <property type="molecule type" value="Genomic_DNA"/>
</dbReference>
<dbReference type="OrthoDB" id="397265at2759"/>
<dbReference type="STRING" id="286115.A0A507DEM1"/>
<feature type="compositionally biased region" description="Basic and acidic residues" evidence="2">
    <location>
        <begin position="1"/>
        <end position="40"/>
    </location>
</feature>
<dbReference type="PROSITE" id="PS50084">
    <property type="entry name" value="KH_TYPE_1"/>
    <property type="match status" value="1"/>
</dbReference>
<dbReference type="PANTHER" id="PTHR15744">
    <property type="entry name" value="BLOM7"/>
    <property type="match status" value="1"/>
</dbReference>
<dbReference type="InterPro" id="IPR056149">
    <property type="entry name" value="PRP5/DDX46/KHDC4_KH"/>
</dbReference>
<dbReference type="Pfam" id="PF22675">
    <property type="entry name" value="KH-I_KHDC4-BBP"/>
    <property type="match status" value="1"/>
</dbReference>
<feature type="region of interest" description="Disordered" evidence="2">
    <location>
        <begin position="239"/>
        <end position="262"/>
    </location>
</feature>
<dbReference type="VEuPathDB" id="FungiDB:SeMB42_g02208"/>
<dbReference type="CDD" id="cd22385">
    <property type="entry name" value="KH-I_KHDC4_rpt1"/>
    <property type="match status" value="1"/>
</dbReference>
<evidence type="ECO:0000313" key="4">
    <source>
        <dbReference type="EMBL" id="TPX50043.1"/>
    </source>
</evidence>
<dbReference type="Proteomes" id="UP000317494">
    <property type="component" value="Unassembled WGS sequence"/>
</dbReference>